<dbReference type="InterPro" id="IPR025285">
    <property type="entry name" value="DUF4145"/>
</dbReference>
<reference evidence="2 3" key="1">
    <citation type="journal article" date="2014" name="Genome Announc.">
        <title>Draft genome sequences of eight enterohepatic helicobacter species isolated from both laboratory and wild rodents.</title>
        <authorList>
            <person name="Sheh A."/>
            <person name="Shen Z."/>
            <person name="Fox J.G."/>
        </authorList>
    </citation>
    <scope>NUCLEOTIDE SEQUENCE [LARGE SCALE GENOMIC DNA]</scope>
    <source>
        <strain evidence="2 3">MIT 01-6451</strain>
    </source>
</reference>
<dbReference type="Pfam" id="PF13643">
    <property type="entry name" value="DUF4145"/>
    <property type="match status" value="1"/>
</dbReference>
<dbReference type="EMBL" id="JRMQ02000011">
    <property type="protein sequence ID" value="TLE00542.1"/>
    <property type="molecule type" value="Genomic_DNA"/>
</dbReference>
<name>A0A4U8TJM6_9HELI</name>
<dbReference type="RefSeq" id="WP_052061027.1">
    <property type="nucleotide sequence ID" value="NZ_CAMRWY010000010.1"/>
</dbReference>
<evidence type="ECO:0000313" key="3">
    <source>
        <dbReference type="Proteomes" id="UP000029707"/>
    </source>
</evidence>
<dbReference type="OrthoDB" id="9808624at2"/>
<evidence type="ECO:0000313" key="2">
    <source>
        <dbReference type="EMBL" id="TLE00542.1"/>
    </source>
</evidence>
<comment type="caution">
    <text evidence="2">The sequence shown here is derived from an EMBL/GenBank/DDBJ whole genome shotgun (WGS) entry which is preliminary data.</text>
</comment>
<evidence type="ECO:0000259" key="1">
    <source>
        <dbReference type="Pfam" id="PF13643"/>
    </source>
</evidence>
<keyword evidence="3" id="KW-1185">Reference proteome</keyword>
<dbReference type="Proteomes" id="UP000029707">
    <property type="component" value="Unassembled WGS sequence"/>
</dbReference>
<feature type="domain" description="DUF4145" evidence="1">
    <location>
        <begin position="127"/>
        <end position="205"/>
    </location>
</feature>
<proteinExistence type="predicted"/>
<gene>
    <name evidence="2" type="ORF">LS65_007570</name>
</gene>
<dbReference type="AlphaFoldDB" id="A0A4U8TJM6"/>
<accession>A0A4U8TJM6</accession>
<organism evidence="2 3">
    <name type="scientific">Helicobacter japonicus</name>
    <dbReference type="NCBI Taxonomy" id="425400"/>
    <lineage>
        <taxon>Bacteria</taxon>
        <taxon>Pseudomonadati</taxon>
        <taxon>Campylobacterota</taxon>
        <taxon>Epsilonproteobacteria</taxon>
        <taxon>Campylobacterales</taxon>
        <taxon>Helicobacteraceae</taxon>
        <taxon>Helicobacter</taxon>
    </lineage>
</organism>
<protein>
    <submittedName>
        <fullName evidence="2">DUF4145 domain-containing protein</fullName>
    </submittedName>
</protein>
<sequence>MNAAFKEPKFNESSFTCPHCGVLAQMDFCIPSEFERAIIDEIMDIESIAQKIDKHILNEGEGERLHHRIEAIKEIMQDYRAYANTFCVCQNCNEISIWINQKMVYPKARLTPLPNKDLPDEIKADYEEASKIMQDSPRGACALLRLALQKLMIHLGEDRNLDKAIQSLIDKQKIDKTLQKALDSVRVIGNSAVHPNELDVKDNVEIAAALFKIINYIAEKILSDKREIEEIYSLLPESAKRENRKK</sequence>